<dbReference type="Proteomes" id="UP000245634">
    <property type="component" value="Unassembled WGS sequence"/>
</dbReference>
<dbReference type="EMBL" id="QGGL01000006">
    <property type="protein sequence ID" value="PWK13803.1"/>
    <property type="molecule type" value="Genomic_DNA"/>
</dbReference>
<reference evidence="5 6" key="1">
    <citation type="submission" date="2018-05" db="EMBL/GenBank/DDBJ databases">
        <title>Genomic Encyclopedia of Type Strains, Phase IV (KMG-IV): sequencing the most valuable type-strain genomes for metagenomic binning, comparative biology and taxonomic classification.</title>
        <authorList>
            <person name="Goeker M."/>
        </authorList>
    </citation>
    <scope>NUCLEOTIDE SEQUENCE [LARGE SCALE GENOMIC DNA]</scope>
    <source>
        <strain evidence="5 6">DSM 18773</strain>
    </source>
</reference>
<dbReference type="InterPro" id="IPR029052">
    <property type="entry name" value="Metallo-depent_PP-like"/>
</dbReference>
<feature type="domain" description="Calcineurin-like phosphoesterase" evidence="3">
    <location>
        <begin position="4"/>
        <end position="204"/>
    </location>
</feature>
<keyword evidence="1" id="KW-0732">Signal</keyword>
<evidence type="ECO:0000259" key="3">
    <source>
        <dbReference type="Pfam" id="PF00149"/>
    </source>
</evidence>
<keyword evidence="2" id="KW-0378">Hydrolase</keyword>
<dbReference type="CDD" id="cd00845">
    <property type="entry name" value="MPP_UshA_N_like"/>
    <property type="match status" value="1"/>
</dbReference>
<proteinExistence type="inferred from homology"/>
<evidence type="ECO:0000259" key="4">
    <source>
        <dbReference type="Pfam" id="PF02872"/>
    </source>
</evidence>
<dbReference type="SUPFAM" id="SSF55816">
    <property type="entry name" value="5'-nucleotidase (syn. UDP-sugar hydrolase), C-terminal domain"/>
    <property type="match status" value="1"/>
</dbReference>
<evidence type="ECO:0000313" key="5">
    <source>
        <dbReference type="EMBL" id="PWK13803.1"/>
    </source>
</evidence>
<dbReference type="SUPFAM" id="SSF56300">
    <property type="entry name" value="Metallo-dependent phosphatases"/>
    <property type="match status" value="1"/>
</dbReference>
<dbReference type="Pfam" id="PF00149">
    <property type="entry name" value="Metallophos"/>
    <property type="match status" value="1"/>
</dbReference>
<gene>
    <name evidence="5" type="ORF">C7459_10683</name>
</gene>
<dbReference type="GO" id="GO:0009166">
    <property type="term" value="P:nucleotide catabolic process"/>
    <property type="evidence" value="ECO:0007669"/>
    <property type="project" value="InterPro"/>
</dbReference>
<feature type="domain" description="5'-Nucleotidase C-terminal" evidence="4">
    <location>
        <begin position="293"/>
        <end position="427"/>
    </location>
</feature>
<dbReference type="GO" id="GO:0008768">
    <property type="term" value="F:UDP-sugar diphosphatase activity"/>
    <property type="evidence" value="ECO:0007669"/>
    <property type="project" value="TreeGrafter"/>
</dbReference>
<dbReference type="PRINTS" id="PR01607">
    <property type="entry name" value="APYRASEFAMLY"/>
</dbReference>
<comment type="caution">
    <text evidence="5">The sequence shown here is derived from an EMBL/GenBank/DDBJ whole genome shotgun (WGS) entry which is preliminary data.</text>
</comment>
<evidence type="ECO:0000256" key="1">
    <source>
        <dbReference type="ARBA" id="ARBA00022729"/>
    </source>
</evidence>
<name>A0A316DC48_9BACL</name>
<dbReference type="Gene3D" id="3.60.21.10">
    <property type="match status" value="1"/>
</dbReference>
<comment type="similarity">
    <text evidence="2">Belongs to the 5'-nucleotidase family.</text>
</comment>
<organism evidence="5 6">
    <name type="scientific">Tumebacillus permanentifrigoris</name>
    <dbReference type="NCBI Taxonomy" id="378543"/>
    <lineage>
        <taxon>Bacteria</taxon>
        <taxon>Bacillati</taxon>
        <taxon>Bacillota</taxon>
        <taxon>Bacilli</taxon>
        <taxon>Bacillales</taxon>
        <taxon>Alicyclobacillaceae</taxon>
        <taxon>Tumebacillus</taxon>
    </lineage>
</organism>
<evidence type="ECO:0000313" key="6">
    <source>
        <dbReference type="Proteomes" id="UP000245634"/>
    </source>
</evidence>
<sequence length="477" mass="52959">MKIHFFHTNDVHSHFEEYLQSATQLRRHRDEVTQRGETVFTFDIGDHADRKRMETEGTLGRANAALLRTVGYDAWVFGNNEGLILPKSSWADLVRESATPVLTSNLFDDESREGYPFFEPYLILERGGLRVGVFGVTVAFSDFYNIHGVFSEHPRDTFHRLLPEIQAQGVDLVVLLSHLGLHADRQIAQEIEGIDLILGGHTHQVTPEPELVGQTWICQAGCYGGFYGHVELEWDVAEQRVRGVSGGAIPRDPSVVPDADLESLLAHWQELAAEELSAVIVELPDELGHHLIGNSALGHLLADGMRRLTGADIAMINGGMFNHGLIAGPCTRQDLLTCFPSPSLSCVVELSGAQIRDVLQKSLLPGYYERVGKGYGFRGHYLGGLQVSGLRIRVVELGEFLYDLQIEHAGEPLDLAGVYRVAAPDYLYFSAVYEEFKEGRSVSFHMPFLRELLGQELQGAVAADVAEPRWIFEEVAS</sequence>
<dbReference type="Gene3D" id="3.90.780.10">
    <property type="entry name" value="5'-Nucleotidase, C-terminal domain"/>
    <property type="match status" value="1"/>
</dbReference>
<dbReference type="GO" id="GO:0030288">
    <property type="term" value="C:outer membrane-bounded periplasmic space"/>
    <property type="evidence" value="ECO:0007669"/>
    <property type="project" value="TreeGrafter"/>
</dbReference>
<dbReference type="GO" id="GO:0000166">
    <property type="term" value="F:nucleotide binding"/>
    <property type="evidence" value="ECO:0007669"/>
    <property type="project" value="UniProtKB-KW"/>
</dbReference>
<dbReference type="InterPro" id="IPR004843">
    <property type="entry name" value="Calcineurin-like_PHP"/>
</dbReference>
<dbReference type="PANTHER" id="PTHR11575">
    <property type="entry name" value="5'-NUCLEOTIDASE-RELATED"/>
    <property type="match status" value="1"/>
</dbReference>
<dbReference type="GO" id="GO:0008253">
    <property type="term" value="F:5'-nucleotidase activity"/>
    <property type="evidence" value="ECO:0007669"/>
    <property type="project" value="TreeGrafter"/>
</dbReference>
<dbReference type="InterPro" id="IPR036907">
    <property type="entry name" value="5'-Nucleotdase_C_sf"/>
</dbReference>
<dbReference type="Pfam" id="PF02872">
    <property type="entry name" value="5_nucleotid_C"/>
    <property type="match status" value="1"/>
</dbReference>
<dbReference type="InterPro" id="IPR008334">
    <property type="entry name" value="5'-Nucleotdase_C"/>
</dbReference>
<protein>
    <submittedName>
        <fullName evidence="5">2',3'-cyclic-nucleotide 2'-phosphodiesterase (5'-nucleotidase family)</fullName>
    </submittedName>
</protein>
<dbReference type="InterPro" id="IPR006179">
    <property type="entry name" value="5_nucleotidase/apyrase"/>
</dbReference>
<keyword evidence="2" id="KW-0547">Nucleotide-binding</keyword>
<dbReference type="RefSeq" id="WP_170119361.1">
    <property type="nucleotide sequence ID" value="NZ_QGGL01000006.1"/>
</dbReference>
<dbReference type="PANTHER" id="PTHR11575:SF23">
    <property type="entry name" value="5-NUCLEOTIDASE FAMILY PROTEIN"/>
    <property type="match status" value="1"/>
</dbReference>
<dbReference type="AlphaFoldDB" id="A0A316DC48"/>
<keyword evidence="6" id="KW-1185">Reference proteome</keyword>
<evidence type="ECO:0000256" key="2">
    <source>
        <dbReference type="RuleBase" id="RU362119"/>
    </source>
</evidence>
<accession>A0A316DC48</accession>